<sequence>MENNNKTTRAKKTNKTYSSKFLKKNTLKRRGDKSIYVRPEYHEKLTRIVKIIGAGEIPLYAYLDNILKHHFEVHSQEILEEYNKNNKPIL</sequence>
<gene>
    <name evidence="1" type="ORF">DU508_17300</name>
</gene>
<dbReference type="EMBL" id="QPKV01000007">
    <property type="protein sequence ID" value="RDC55329.1"/>
    <property type="molecule type" value="Genomic_DNA"/>
</dbReference>
<accession>A0A369PXD4</accession>
<evidence type="ECO:0000313" key="1">
    <source>
        <dbReference type="EMBL" id="RDC55329.1"/>
    </source>
</evidence>
<dbReference type="AlphaFoldDB" id="A0A369PXD4"/>
<name>A0A369PXD4_9SPHI</name>
<protein>
    <submittedName>
        <fullName evidence="1">DUF3408 domain-containing protein</fullName>
    </submittedName>
</protein>
<dbReference type="Pfam" id="PF11888">
    <property type="entry name" value="DUF3408"/>
    <property type="match status" value="1"/>
</dbReference>
<dbReference type="OrthoDB" id="949719at2"/>
<keyword evidence="2" id="KW-1185">Reference proteome</keyword>
<comment type="caution">
    <text evidence="1">The sequence shown here is derived from an EMBL/GenBank/DDBJ whole genome shotgun (WGS) entry which is preliminary data.</text>
</comment>
<dbReference type="Proteomes" id="UP000253961">
    <property type="component" value="Unassembled WGS sequence"/>
</dbReference>
<organism evidence="1 2">
    <name type="scientific">Pedobacter chinensis</name>
    <dbReference type="NCBI Taxonomy" id="2282421"/>
    <lineage>
        <taxon>Bacteria</taxon>
        <taxon>Pseudomonadati</taxon>
        <taxon>Bacteroidota</taxon>
        <taxon>Sphingobacteriia</taxon>
        <taxon>Sphingobacteriales</taxon>
        <taxon>Sphingobacteriaceae</taxon>
        <taxon>Pedobacter</taxon>
    </lineage>
</organism>
<reference evidence="1 2" key="1">
    <citation type="submission" date="2018-07" db="EMBL/GenBank/DDBJ databases">
        <title>Pedobacter sp. nov., isolated from soil.</title>
        <authorList>
            <person name="Zhou L.Y."/>
            <person name="Du Z.J."/>
        </authorList>
    </citation>
    <scope>NUCLEOTIDE SEQUENCE [LARGE SCALE GENOMIC DNA]</scope>
    <source>
        <strain evidence="1 2">JDX94</strain>
    </source>
</reference>
<proteinExistence type="predicted"/>
<evidence type="ECO:0000313" key="2">
    <source>
        <dbReference type="Proteomes" id="UP000253961"/>
    </source>
</evidence>
<dbReference type="InterPro" id="IPR021823">
    <property type="entry name" value="DUF3408"/>
</dbReference>
<dbReference type="RefSeq" id="WP_115404024.1">
    <property type="nucleotide sequence ID" value="NZ_QPKV01000007.1"/>
</dbReference>